<dbReference type="PANTHER" id="PTHR43085:SF1">
    <property type="entry name" value="PSEUDOURIDINE KINASE-RELATED"/>
    <property type="match status" value="1"/>
</dbReference>
<evidence type="ECO:0000256" key="5">
    <source>
        <dbReference type="ARBA" id="ARBA00022840"/>
    </source>
</evidence>
<keyword evidence="10" id="KW-1185">Reference proteome</keyword>
<evidence type="ECO:0000256" key="6">
    <source>
        <dbReference type="RuleBase" id="RU003704"/>
    </source>
</evidence>
<dbReference type="InterPro" id="IPR002173">
    <property type="entry name" value="Carboh/pur_kinase_PfkB_CS"/>
</dbReference>
<dbReference type="InterPro" id="IPR002139">
    <property type="entry name" value="Ribo/fructo_kinase"/>
</dbReference>
<comment type="caution">
    <text evidence="9">The sequence shown here is derived from an EMBL/GenBank/DDBJ whole genome shotgun (WGS) entry which is preliminary data.</text>
</comment>
<dbReference type="PROSITE" id="PS00583">
    <property type="entry name" value="PFKB_KINASES_1"/>
    <property type="match status" value="1"/>
</dbReference>
<feature type="domain" description="Carbohydrate kinase PfkB" evidence="8">
    <location>
        <begin position="1"/>
        <end position="281"/>
    </location>
</feature>
<dbReference type="PROSITE" id="PS00584">
    <property type="entry name" value="PFKB_KINASES_2"/>
    <property type="match status" value="1"/>
</dbReference>
<evidence type="ECO:0000256" key="4">
    <source>
        <dbReference type="ARBA" id="ARBA00022777"/>
    </source>
</evidence>
<evidence type="ECO:0000256" key="3">
    <source>
        <dbReference type="ARBA" id="ARBA00022741"/>
    </source>
</evidence>
<name>A0A917KHJ6_9BACL</name>
<dbReference type="Gene3D" id="3.40.1190.20">
    <property type="match status" value="2"/>
</dbReference>
<sequence>MKTVVSLGESLIDLVAATPGHLSETDVFERAPGGAPANVAAAVARLGGRAAFVGKRGADPFGDCIEQTLRAAGVDTRYFLPTNDAKTGLAFVSLRPDGERSFLFYRDPSADMLLEPADVPVDFIAQSGVLHIGSVSMAQEPARAATIFAAQAARARGVWVSFDPNWRPPLWPNPEEGRAVILSVLPLCDMVKVNREELLFLAGTEDVEAGARFLHAQGPRLVVITLDKDGCYYAWRPGGSDAAAAAAAACAGYVPGIPVSCVDTTGAGDAFVGALLFHIAQALAEAGTGAQSPSTAPEAEAEAEEDGTDGPLPHRVCPDDHLHRIIAQRLPQWAAFAVAASALVTLRKGAIPALPTRDEVLAFARERGGVRS</sequence>
<dbReference type="RefSeq" id="WP_188883056.1">
    <property type="nucleotide sequence ID" value="NZ_BMOY01000041.1"/>
</dbReference>
<keyword evidence="5" id="KW-0067">ATP-binding</keyword>
<dbReference type="Proteomes" id="UP000637695">
    <property type="component" value="Unassembled WGS sequence"/>
</dbReference>
<dbReference type="GO" id="GO:0005524">
    <property type="term" value="F:ATP binding"/>
    <property type="evidence" value="ECO:0007669"/>
    <property type="project" value="UniProtKB-KW"/>
</dbReference>
<keyword evidence="2 6" id="KW-0808">Transferase</keyword>
<evidence type="ECO:0000313" key="9">
    <source>
        <dbReference type="EMBL" id="GGJ11924.1"/>
    </source>
</evidence>
<dbReference type="GO" id="GO:0008865">
    <property type="term" value="F:fructokinase activity"/>
    <property type="evidence" value="ECO:0007669"/>
    <property type="project" value="UniProtKB-ARBA"/>
</dbReference>
<gene>
    <name evidence="9" type="ORF">GCM10010885_21590</name>
</gene>
<keyword evidence="3" id="KW-0547">Nucleotide-binding</keyword>
<evidence type="ECO:0000259" key="8">
    <source>
        <dbReference type="Pfam" id="PF00294"/>
    </source>
</evidence>
<feature type="compositionally biased region" description="Acidic residues" evidence="7">
    <location>
        <begin position="299"/>
        <end position="308"/>
    </location>
</feature>
<dbReference type="InterPro" id="IPR011611">
    <property type="entry name" value="PfkB_dom"/>
</dbReference>
<evidence type="ECO:0000313" key="10">
    <source>
        <dbReference type="Proteomes" id="UP000637695"/>
    </source>
</evidence>
<dbReference type="Pfam" id="PF00294">
    <property type="entry name" value="PfkB"/>
    <property type="match status" value="1"/>
</dbReference>
<organism evidence="9 10">
    <name type="scientific">Alicyclobacillus cellulosilyticus</name>
    <dbReference type="NCBI Taxonomy" id="1003997"/>
    <lineage>
        <taxon>Bacteria</taxon>
        <taxon>Bacillati</taxon>
        <taxon>Bacillota</taxon>
        <taxon>Bacilli</taxon>
        <taxon>Bacillales</taxon>
        <taxon>Alicyclobacillaceae</taxon>
        <taxon>Alicyclobacillus</taxon>
    </lineage>
</organism>
<dbReference type="SUPFAM" id="SSF53613">
    <property type="entry name" value="Ribokinase-like"/>
    <property type="match status" value="1"/>
</dbReference>
<evidence type="ECO:0000256" key="1">
    <source>
        <dbReference type="ARBA" id="ARBA00010688"/>
    </source>
</evidence>
<dbReference type="AlphaFoldDB" id="A0A917KHJ6"/>
<reference evidence="9" key="1">
    <citation type="journal article" date="2014" name="Int. J. Syst. Evol. Microbiol.">
        <title>Complete genome sequence of Corynebacterium casei LMG S-19264T (=DSM 44701T), isolated from a smear-ripened cheese.</title>
        <authorList>
            <consortium name="US DOE Joint Genome Institute (JGI-PGF)"/>
            <person name="Walter F."/>
            <person name="Albersmeier A."/>
            <person name="Kalinowski J."/>
            <person name="Ruckert C."/>
        </authorList>
    </citation>
    <scope>NUCLEOTIDE SEQUENCE</scope>
    <source>
        <strain evidence="9">JCM 18487</strain>
    </source>
</reference>
<feature type="region of interest" description="Disordered" evidence="7">
    <location>
        <begin position="288"/>
        <end position="315"/>
    </location>
</feature>
<keyword evidence="4 6" id="KW-0418">Kinase</keyword>
<reference evidence="9" key="2">
    <citation type="submission" date="2020-09" db="EMBL/GenBank/DDBJ databases">
        <authorList>
            <person name="Sun Q."/>
            <person name="Ohkuma M."/>
        </authorList>
    </citation>
    <scope>NUCLEOTIDE SEQUENCE</scope>
    <source>
        <strain evidence="9">JCM 18487</strain>
    </source>
</reference>
<dbReference type="GO" id="GO:0006000">
    <property type="term" value="P:fructose metabolic process"/>
    <property type="evidence" value="ECO:0007669"/>
    <property type="project" value="UniProtKB-ARBA"/>
</dbReference>
<protein>
    <recommendedName>
        <fullName evidence="8">Carbohydrate kinase PfkB domain-containing protein</fullName>
    </recommendedName>
</protein>
<comment type="similarity">
    <text evidence="1 6">Belongs to the carbohydrate kinase PfkB family.</text>
</comment>
<evidence type="ECO:0000256" key="2">
    <source>
        <dbReference type="ARBA" id="ARBA00022679"/>
    </source>
</evidence>
<dbReference type="InterPro" id="IPR050306">
    <property type="entry name" value="PfkB_Carbo_kinase"/>
</dbReference>
<accession>A0A917KHJ6</accession>
<proteinExistence type="inferred from homology"/>
<dbReference type="PANTHER" id="PTHR43085">
    <property type="entry name" value="HEXOKINASE FAMILY MEMBER"/>
    <property type="match status" value="1"/>
</dbReference>
<dbReference type="EMBL" id="BMOY01000041">
    <property type="protein sequence ID" value="GGJ11924.1"/>
    <property type="molecule type" value="Genomic_DNA"/>
</dbReference>
<dbReference type="InterPro" id="IPR029056">
    <property type="entry name" value="Ribokinase-like"/>
</dbReference>
<evidence type="ECO:0000256" key="7">
    <source>
        <dbReference type="SAM" id="MobiDB-lite"/>
    </source>
</evidence>
<dbReference type="CDD" id="cd01167">
    <property type="entry name" value="bac_FRK"/>
    <property type="match status" value="1"/>
</dbReference>
<dbReference type="PRINTS" id="PR00990">
    <property type="entry name" value="RIBOKINASE"/>
</dbReference>